<dbReference type="InterPro" id="IPR015152">
    <property type="entry name" value="Growth/epo_recpt_lig-bind"/>
</dbReference>
<dbReference type="FunFam" id="2.60.40.10:FF:000269">
    <property type="entry name" value="Growth hormone receptor"/>
    <property type="match status" value="1"/>
</dbReference>
<dbReference type="InterPro" id="IPR025871">
    <property type="entry name" value="GHBP"/>
</dbReference>
<keyword evidence="13" id="KW-1015">Disulfide bond</keyword>
<proteinExistence type="inferred from homology"/>
<evidence type="ECO:0000256" key="13">
    <source>
        <dbReference type="ARBA" id="ARBA00023157"/>
    </source>
</evidence>
<feature type="region of interest" description="Disordered" evidence="17">
    <location>
        <begin position="409"/>
        <end position="432"/>
    </location>
</feature>
<dbReference type="GO" id="GO:0004903">
    <property type="term" value="F:growth hormone receptor activity"/>
    <property type="evidence" value="ECO:0000318"/>
    <property type="project" value="GO_Central"/>
</dbReference>
<evidence type="ECO:0000256" key="19">
    <source>
        <dbReference type="SAM" id="SignalP"/>
    </source>
</evidence>
<dbReference type="HOGENOM" id="CLU_022322_0_0_1"/>
<dbReference type="GO" id="GO:0019955">
    <property type="term" value="F:cytokine binding"/>
    <property type="evidence" value="ECO:0000318"/>
    <property type="project" value="GO_Central"/>
</dbReference>
<dbReference type="eggNOG" id="KOG3555">
    <property type="taxonomic scope" value="Eukaryota"/>
</dbReference>
<dbReference type="Gene3D" id="2.60.40.10">
    <property type="entry name" value="Immunoglobulins"/>
    <property type="match status" value="2"/>
</dbReference>
<evidence type="ECO:0000256" key="9">
    <source>
        <dbReference type="ARBA" id="ARBA00022692"/>
    </source>
</evidence>
<keyword evidence="5" id="KW-1003">Cell membrane</keyword>
<dbReference type="InterPro" id="IPR013783">
    <property type="entry name" value="Ig-like_fold"/>
</dbReference>
<dbReference type="FunFam" id="2.60.40.10:FF:000318">
    <property type="entry name" value="Growth hormone receptor"/>
    <property type="match status" value="1"/>
</dbReference>
<organism evidence="21 22">
    <name type="scientific">Lepisosteus oculatus</name>
    <name type="common">Spotted gar</name>
    <dbReference type="NCBI Taxonomy" id="7918"/>
    <lineage>
        <taxon>Eukaryota</taxon>
        <taxon>Metazoa</taxon>
        <taxon>Chordata</taxon>
        <taxon>Craniata</taxon>
        <taxon>Vertebrata</taxon>
        <taxon>Euteleostomi</taxon>
        <taxon>Actinopterygii</taxon>
        <taxon>Neopterygii</taxon>
        <taxon>Holostei</taxon>
        <taxon>Semionotiformes</taxon>
        <taxon>Lepisosteidae</taxon>
        <taxon>Lepisosteus</taxon>
    </lineage>
</organism>
<evidence type="ECO:0000259" key="20">
    <source>
        <dbReference type="PROSITE" id="PS50853"/>
    </source>
</evidence>
<evidence type="ECO:0000256" key="7">
    <source>
        <dbReference type="ARBA" id="ARBA00022553"/>
    </source>
</evidence>
<keyword evidence="8" id="KW-0254">Endocytosis</keyword>
<feature type="chain" id="PRO_5004866282" description="Growth hormone receptor" evidence="19">
    <location>
        <begin position="24"/>
        <end position="602"/>
    </location>
</feature>
<keyword evidence="9 18" id="KW-0812">Transmembrane</keyword>
<evidence type="ECO:0000256" key="3">
    <source>
        <dbReference type="ARBA" id="ARBA00007885"/>
    </source>
</evidence>
<dbReference type="GO" id="GO:0006897">
    <property type="term" value="P:endocytosis"/>
    <property type="evidence" value="ECO:0007669"/>
    <property type="project" value="UniProtKB-KW"/>
</dbReference>
<dbReference type="Bgee" id="ENSLOCG00000008056">
    <property type="expression patterns" value="Expressed in liver and 10 other cell types or tissues"/>
</dbReference>
<dbReference type="EMBL" id="AHAT01002707">
    <property type="status" value="NOT_ANNOTATED_CDS"/>
    <property type="molecule type" value="Genomic_DNA"/>
</dbReference>
<dbReference type="PANTHER" id="PTHR23037">
    <property type="entry name" value="CYTOKINE RECEPTOR"/>
    <property type="match status" value="1"/>
</dbReference>
<keyword evidence="10 19" id="KW-0732">Signal</keyword>
<keyword evidence="11 18" id="KW-1133">Transmembrane helix</keyword>
<keyword evidence="12 18" id="KW-0472">Membrane</keyword>
<keyword evidence="6" id="KW-0964">Secreted</keyword>
<dbReference type="GO" id="GO:0005829">
    <property type="term" value="C:cytosol"/>
    <property type="evidence" value="ECO:0000318"/>
    <property type="project" value="GO_Central"/>
</dbReference>
<protein>
    <recommendedName>
        <fullName evidence="4">Growth hormone receptor</fullName>
    </recommendedName>
    <alternativeName>
        <fullName evidence="16">Somatotropin receptor</fullName>
    </alternativeName>
</protein>
<dbReference type="STRING" id="7918.ENSLOCP00000009798"/>
<dbReference type="PROSITE" id="PS50853">
    <property type="entry name" value="FN3"/>
    <property type="match status" value="1"/>
</dbReference>
<reference evidence="22" key="1">
    <citation type="submission" date="2011-12" db="EMBL/GenBank/DDBJ databases">
        <title>The Draft Genome of Lepisosteus oculatus.</title>
        <authorList>
            <consortium name="The Broad Institute Genome Assembly &amp; Analysis Group"/>
            <consortium name="Computational R&amp;D Group"/>
            <consortium name="and Sequencing Platform"/>
            <person name="Di Palma F."/>
            <person name="Alfoldi J."/>
            <person name="Johnson J."/>
            <person name="Berlin A."/>
            <person name="Gnerre S."/>
            <person name="Jaffe D."/>
            <person name="MacCallum I."/>
            <person name="Young S."/>
            <person name="Walker B.J."/>
            <person name="Lander E.S."/>
            <person name="Lindblad-Toh K."/>
        </authorList>
    </citation>
    <scope>NUCLEOTIDE SEQUENCE [LARGE SCALE GENOMIC DNA]</scope>
</reference>
<feature type="signal peptide" evidence="19">
    <location>
        <begin position="1"/>
        <end position="23"/>
    </location>
</feature>
<dbReference type="GO" id="GO:0070195">
    <property type="term" value="C:growth hormone receptor complex"/>
    <property type="evidence" value="ECO:0000318"/>
    <property type="project" value="GO_Central"/>
</dbReference>
<evidence type="ECO:0000256" key="16">
    <source>
        <dbReference type="ARBA" id="ARBA00031294"/>
    </source>
</evidence>
<evidence type="ECO:0000256" key="8">
    <source>
        <dbReference type="ARBA" id="ARBA00022583"/>
    </source>
</evidence>
<dbReference type="CDD" id="cd00063">
    <property type="entry name" value="FN3"/>
    <property type="match status" value="1"/>
</dbReference>
<evidence type="ECO:0000256" key="4">
    <source>
        <dbReference type="ARBA" id="ARBA00017448"/>
    </source>
</evidence>
<evidence type="ECO:0000256" key="11">
    <source>
        <dbReference type="ARBA" id="ARBA00022989"/>
    </source>
</evidence>
<evidence type="ECO:0000256" key="5">
    <source>
        <dbReference type="ARBA" id="ARBA00022475"/>
    </source>
</evidence>
<dbReference type="GO" id="GO:0008284">
    <property type="term" value="P:positive regulation of cell population proliferation"/>
    <property type="evidence" value="ECO:0000318"/>
    <property type="project" value="GO_Central"/>
</dbReference>
<reference evidence="21" key="2">
    <citation type="submission" date="2025-08" db="UniProtKB">
        <authorList>
            <consortium name="Ensembl"/>
        </authorList>
    </citation>
    <scope>IDENTIFICATION</scope>
</reference>
<feature type="domain" description="Fibronectin type-III" evidence="20">
    <location>
        <begin position="137"/>
        <end position="240"/>
    </location>
</feature>
<dbReference type="EMBL" id="AHAT01002708">
    <property type="status" value="NOT_ANNOTATED_CDS"/>
    <property type="molecule type" value="Genomic_DNA"/>
</dbReference>
<dbReference type="Proteomes" id="UP000018468">
    <property type="component" value="Linkage group LG2"/>
</dbReference>
<reference evidence="21" key="3">
    <citation type="submission" date="2025-09" db="UniProtKB">
        <authorList>
            <consortium name="Ensembl"/>
        </authorList>
    </citation>
    <scope>IDENTIFICATION</scope>
</reference>
<dbReference type="GO" id="GO:0009897">
    <property type="term" value="C:external side of plasma membrane"/>
    <property type="evidence" value="ECO:0000318"/>
    <property type="project" value="GO_Central"/>
</dbReference>
<feature type="compositionally biased region" description="Basic and acidic residues" evidence="17">
    <location>
        <begin position="514"/>
        <end position="526"/>
    </location>
</feature>
<dbReference type="PANTHER" id="PTHR23037:SF46">
    <property type="entry name" value="INTERLEUKIN 5 RECEPTOR SUBUNIT ALPHA"/>
    <property type="match status" value="1"/>
</dbReference>
<dbReference type="Pfam" id="PF09067">
    <property type="entry name" value="EpoR_lig-bind"/>
    <property type="match status" value="1"/>
</dbReference>
<feature type="region of interest" description="Disordered" evidence="17">
    <location>
        <begin position="505"/>
        <end position="551"/>
    </location>
</feature>
<dbReference type="GO" id="GO:0005576">
    <property type="term" value="C:extracellular region"/>
    <property type="evidence" value="ECO:0007669"/>
    <property type="project" value="UniProtKB-SubCell"/>
</dbReference>
<sequence>ILVSFSSSLWVLTLILGKVLVSCYYCSHYCEIPARGPHFTGCRSREQETFRCWWSPGSYQNLTEPGALRVFFQKRDKEWKEWKECPDYSSSTENECYFDKNYTSIWTSYCIQLRSRTQDVTYDEQCFTVEDIVYPDPPIGLNWTLLNVSLTGQHFDILIRWESPPSADVKSGWMSLVYEAQYRVVNVSEWIVMDIEKHTYQSIYGLKTNTEYEVRVRCRMPAFDNFGEFSDPITVYIPQIPTKESTFPVAFVFIFGAVGVAILLMLIVFSQQQRLMVIFLPPVPVPKIKGIDPELLKKGKLDELNSIFTNHHTYKPELYTEDLWVEFIELDIDEPGEKMERSSTHKLLDLAQLNNTNALSIKDDDSGRASCYDPELPDTEAVPFSLTQLEALGENAGLLESESHAAVPRLSPSNYSAPESSHPAALPAASRAEGRPVIQTQLSNQSWVNMDFYAQVSDITPAGGVLLSPGQQCKAEKASEKENPLKDKKCQFAMVPVSAYTSETDAKQIGAIPSRDEHERSREKGFAQESCSSAESQPVEPQGPCGAADSSVASPPCLSDYTLVQAVDSQQSLLLNPTVVPTGARPVPVGYFSPDLLGNITP</sequence>
<evidence type="ECO:0000256" key="6">
    <source>
        <dbReference type="ARBA" id="ARBA00022525"/>
    </source>
</evidence>
<keyword evidence="15" id="KW-0325">Glycoprotein</keyword>
<dbReference type="GeneTree" id="ENSGT00940000159987"/>
<dbReference type="SUPFAM" id="SSF49265">
    <property type="entry name" value="Fibronectin type III"/>
    <property type="match status" value="2"/>
</dbReference>
<dbReference type="Ensembl" id="ENSLOCT00000009809.1">
    <property type="protein sequence ID" value="ENSLOCP00000009798.1"/>
    <property type="gene ID" value="ENSLOCG00000008056.1"/>
</dbReference>
<keyword evidence="7" id="KW-0597">Phosphoprotein</keyword>
<dbReference type="GO" id="GO:0019221">
    <property type="term" value="P:cytokine-mediated signaling pathway"/>
    <property type="evidence" value="ECO:0000318"/>
    <property type="project" value="GO_Central"/>
</dbReference>
<evidence type="ECO:0000313" key="21">
    <source>
        <dbReference type="Ensembl" id="ENSLOCP00000009798.1"/>
    </source>
</evidence>
<dbReference type="AlphaFoldDB" id="W5MN39"/>
<keyword evidence="14" id="KW-0675">Receptor</keyword>
<comment type="subcellular location">
    <subcellularLocation>
        <location evidence="1">Cell membrane</location>
        <topology evidence="1">Single-pass type I membrane protein</topology>
    </subcellularLocation>
    <subcellularLocation>
        <location evidence="2">Secreted</location>
    </subcellularLocation>
</comment>
<evidence type="ECO:0000256" key="18">
    <source>
        <dbReference type="SAM" id="Phobius"/>
    </source>
</evidence>
<evidence type="ECO:0000256" key="15">
    <source>
        <dbReference type="ARBA" id="ARBA00023180"/>
    </source>
</evidence>
<evidence type="ECO:0000256" key="1">
    <source>
        <dbReference type="ARBA" id="ARBA00004251"/>
    </source>
</evidence>
<dbReference type="InterPro" id="IPR003961">
    <property type="entry name" value="FN3_dom"/>
</dbReference>
<evidence type="ECO:0000256" key="2">
    <source>
        <dbReference type="ARBA" id="ARBA00004613"/>
    </source>
</evidence>
<dbReference type="GO" id="GO:0046427">
    <property type="term" value="P:positive regulation of receptor signaling pathway via JAK-STAT"/>
    <property type="evidence" value="ECO:0000318"/>
    <property type="project" value="GO_Central"/>
</dbReference>
<dbReference type="GO" id="GO:0060396">
    <property type="term" value="P:growth hormone receptor signaling pathway"/>
    <property type="evidence" value="ECO:0000318"/>
    <property type="project" value="GO_Central"/>
</dbReference>
<evidence type="ECO:0000256" key="17">
    <source>
        <dbReference type="SAM" id="MobiDB-lite"/>
    </source>
</evidence>
<evidence type="ECO:0000256" key="14">
    <source>
        <dbReference type="ARBA" id="ARBA00023170"/>
    </source>
</evidence>
<comment type="similarity">
    <text evidence="3">Belongs to the type I cytokine receptor family. Type 1 subfamily.</text>
</comment>
<dbReference type="OMA" id="YKPQLYN"/>
<dbReference type="InParanoid" id="W5MN39"/>
<keyword evidence="22" id="KW-1185">Reference proteome</keyword>
<dbReference type="InterPro" id="IPR036116">
    <property type="entry name" value="FN3_sf"/>
</dbReference>
<accession>W5MN39</accession>
<evidence type="ECO:0000313" key="22">
    <source>
        <dbReference type="Proteomes" id="UP000018468"/>
    </source>
</evidence>
<evidence type="ECO:0000256" key="10">
    <source>
        <dbReference type="ARBA" id="ARBA00022729"/>
    </source>
</evidence>
<dbReference type="Pfam" id="PF12772">
    <property type="entry name" value="GHBP"/>
    <property type="match status" value="1"/>
</dbReference>
<evidence type="ECO:0000256" key="12">
    <source>
        <dbReference type="ARBA" id="ARBA00023136"/>
    </source>
</evidence>
<feature type="transmembrane region" description="Helical" evidence="18">
    <location>
        <begin position="247"/>
        <end position="269"/>
    </location>
</feature>
<name>W5MN39_LEPOC</name>
<dbReference type="GO" id="GO:0017046">
    <property type="term" value="F:peptide hormone binding"/>
    <property type="evidence" value="ECO:0000318"/>
    <property type="project" value="GO_Central"/>
</dbReference>